<feature type="transmembrane region" description="Helical" evidence="1">
    <location>
        <begin position="6"/>
        <end position="27"/>
    </location>
</feature>
<evidence type="ECO:0000313" key="3">
    <source>
        <dbReference type="Proteomes" id="UP000016929"/>
    </source>
</evidence>
<gene>
    <name evidence="2" type="ORF">FOC4_g10004141</name>
</gene>
<feature type="transmembrane region" description="Helical" evidence="1">
    <location>
        <begin position="219"/>
        <end position="242"/>
    </location>
</feature>
<reference evidence="3" key="1">
    <citation type="submission" date="2012-09" db="EMBL/GenBank/DDBJ databases">
        <title>Genome sequencing and comparative transcriptomics of race 1 and race 4 of banana pathogen: Fusarium oxysporum f. sp. cubense.</title>
        <authorList>
            <person name="Fang X."/>
            <person name="Huang J."/>
        </authorList>
    </citation>
    <scope>NUCLEOTIDE SEQUENCE [LARGE SCALE GENOMIC DNA]</scope>
    <source>
        <strain evidence="3">race 4</strain>
    </source>
</reference>
<feature type="transmembrane region" description="Helical" evidence="1">
    <location>
        <begin position="174"/>
        <end position="194"/>
    </location>
</feature>
<dbReference type="EMBL" id="KB726264">
    <property type="protein sequence ID" value="EMT72665.1"/>
    <property type="molecule type" value="Genomic_DNA"/>
</dbReference>
<dbReference type="Proteomes" id="UP000016929">
    <property type="component" value="Unassembled WGS sequence"/>
</dbReference>
<organism evidence="2 3">
    <name type="scientific">Fusarium oxysporum f. sp. cubense (strain race 4)</name>
    <name type="common">Panama disease fungus</name>
    <dbReference type="NCBI Taxonomy" id="2502994"/>
    <lineage>
        <taxon>Eukaryota</taxon>
        <taxon>Fungi</taxon>
        <taxon>Dikarya</taxon>
        <taxon>Ascomycota</taxon>
        <taxon>Pezizomycotina</taxon>
        <taxon>Sordariomycetes</taxon>
        <taxon>Hypocreomycetidae</taxon>
        <taxon>Hypocreales</taxon>
        <taxon>Nectriaceae</taxon>
        <taxon>Fusarium</taxon>
        <taxon>Fusarium oxysporum species complex</taxon>
    </lineage>
</organism>
<dbReference type="AlphaFoldDB" id="N1SAY6"/>
<keyword evidence="1" id="KW-0472">Membrane</keyword>
<evidence type="ECO:0000313" key="2">
    <source>
        <dbReference type="EMBL" id="EMT72665.1"/>
    </source>
</evidence>
<keyword evidence="1" id="KW-0812">Transmembrane</keyword>
<dbReference type="HOGENOM" id="CLU_1049871_0_0_1"/>
<evidence type="ECO:0000256" key="1">
    <source>
        <dbReference type="SAM" id="Phobius"/>
    </source>
</evidence>
<keyword evidence="1" id="KW-1133">Transmembrane helix</keyword>
<dbReference type="STRING" id="1229665.N1SAY6"/>
<accession>N1SAY6</accession>
<keyword evidence="3" id="KW-1185">Reference proteome</keyword>
<proteinExistence type="predicted"/>
<feature type="transmembrane region" description="Helical" evidence="1">
    <location>
        <begin position="141"/>
        <end position="162"/>
    </location>
</feature>
<protein>
    <submittedName>
        <fullName evidence="2">Uncharacterized protein</fullName>
    </submittedName>
</protein>
<name>N1SAY6_FUSC4</name>
<reference evidence="3" key="2">
    <citation type="journal article" date="2014" name="PLoS ONE">
        <title>Genome and Transcriptome Analysis of the Fungal Pathogen Fusarium oxysporum f. sp. cubense Causing Banana Vascular Wilt Disease.</title>
        <authorList>
            <person name="Guo L."/>
            <person name="Han L."/>
            <person name="Yang L."/>
            <person name="Zeng H."/>
            <person name="Fan D."/>
            <person name="Zhu Y."/>
            <person name="Feng Y."/>
            <person name="Wang G."/>
            <person name="Peng C."/>
            <person name="Jiang X."/>
            <person name="Zhou D."/>
            <person name="Ni P."/>
            <person name="Liang C."/>
            <person name="Liu L."/>
            <person name="Wang J."/>
            <person name="Mao C."/>
            <person name="Fang X."/>
            <person name="Peng M."/>
            <person name="Huang J."/>
        </authorList>
    </citation>
    <scope>NUCLEOTIDE SEQUENCE [LARGE SCALE GENOMIC DNA]</scope>
    <source>
        <strain evidence="3">race 4</strain>
    </source>
</reference>
<sequence>MVIRHWLSTLIRCLVIPILVLSLVLGVQNFTPSSKYGIGKPASAPILSEATPDGAKLFIIQPSGAGSDVSAVIEDVVKPLGKAKVENTQGRAGIDILLMLTLALCSSLLLPTSSAGITILWQILTGWALTSGCVFGATFAIRYSTILAVLTLIGMAAFAQLLNSQTEPITKSVAVAFSVMFPRCSYVFVLNSIARYEKAGKATNIYAIPPSPGFEVQKATIGALWLCFCFSIVAFPLVTIAIKRFVHGASRGGRQFKTGPKADNT</sequence>
<feature type="transmembrane region" description="Helical" evidence="1">
    <location>
        <begin position="96"/>
        <end position="121"/>
    </location>
</feature>